<protein>
    <submittedName>
        <fullName evidence="3">Uncharacterized protein</fullName>
    </submittedName>
</protein>
<reference evidence="3" key="1">
    <citation type="submission" date="2022-03" db="EMBL/GenBank/DDBJ databases">
        <authorList>
            <person name="Martin C."/>
        </authorList>
    </citation>
    <scope>NUCLEOTIDE SEQUENCE</scope>
</reference>
<evidence type="ECO:0000256" key="2">
    <source>
        <dbReference type="SAM" id="Phobius"/>
    </source>
</evidence>
<feature type="transmembrane region" description="Helical" evidence="2">
    <location>
        <begin position="104"/>
        <end position="126"/>
    </location>
</feature>
<sequence length="127" mass="14311">MNPFSGQMLIDEVRKRSFKFSGRSGEVSFDTSNGDRFPNFTILHKGRHKFEPFAFVYNDEKERLTFDQISKPNFNTPGRDPPPAEPRCGYSDTKCPRELQGGEIAAIISFISMIIIISGVGCIAFLQ</sequence>
<name>A0A8S4NDI1_OWEFU</name>
<evidence type="ECO:0000313" key="4">
    <source>
        <dbReference type="Proteomes" id="UP000749559"/>
    </source>
</evidence>
<dbReference type="Proteomes" id="UP000749559">
    <property type="component" value="Unassembled WGS sequence"/>
</dbReference>
<feature type="non-terminal residue" evidence="3">
    <location>
        <position position="127"/>
    </location>
</feature>
<dbReference type="InterPro" id="IPR028082">
    <property type="entry name" value="Peripla_BP_I"/>
</dbReference>
<keyword evidence="4" id="KW-1185">Reference proteome</keyword>
<keyword evidence="2" id="KW-0472">Membrane</keyword>
<dbReference type="SUPFAM" id="SSF53822">
    <property type="entry name" value="Periplasmic binding protein-like I"/>
    <property type="match status" value="1"/>
</dbReference>
<organism evidence="3 4">
    <name type="scientific">Owenia fusiformis</name>
    <name type="common">Polychaete worm</name>
    <dbReference type="NCBI Taxonomy" id="6347"/>
    <lineage>
        <taxon>Eukaryota</taxon>
        <taxon>Metazoa</taxon>
        <taxon>Spiralia</taxon>
        <taxon>Lophotrochozoa</taxon>
        <taxon>Annelida</taxon>
        <taxon>Polychaeta</taxon>
        <taxon>Sedentaria</taxon>
        <taxon>Canalipalpata</taxon>
        <taxon>Sabellida</taxon>
        <taxon>Oweniida</taxon>
        <taxon>Oweniidae</taxon>
        <taxon>Owenia</taxon>
    </lineage>
</organism>
<dbReference type="EMBL" id="CAIIXF020000002">
    <property type="protein sequence ID" value="CAH1778208.1"/>
    <property type="molecule type" value="Genomic_DNA"/>
</dbReference>
<keyword evidence="2" id="KW-0812">Transmembrane</keyword>
<dbReference type="AlphaFoldDB" id="A0A8S4NDI1"/>
<proteinExistence type="predicted"/>
<evidence type="ECO:0000256" key="1">
    <source>
        <dbReference type="SAM" id="MobiDB-lite"/>
    </source>
</evidence>
<accession>A0A8S4NDI1</accession>
<feature type="region of interest" description="Disordered" evidence="1">
    <location>
        <begin position="69"/>
        <end position="92"/>
    </location>
</feature>
<comment type="caution">
    <text evidence="3">The sequence shown here is derived from an EMBL/GenBank/DDBJ whole genome shotgun (WGS) entry which is preliminary data.</text>
</comment>
<gene>
    <name evidence="3" type="ORF">OFUS_LOCUS5164</name>
</gene>
<evidence type="ECO:0000313" key="3">
    <source>
        <dbReference type="EMBL" id="CAH1778208.1"/>
    </source>
</evidence>
<keyword evidence="2" id="KW-1133">Transmembrane helix</keyword>